<evidence type="ECO:0000256" key="1">
    <source>
        <dbReference type="SAM" id="Phobius"/>
    </source>
</evidence>
<accession>A0A0K1EU77</accession>
<dbReference type="InterPro" id="IPR019734">
    <property type="entry name" value="TPR_rpt"/>
</dbReference>
<evidence type="ECO:0000313" key="3">
    <source>
        <dbReference type="Proteomes" id="UP000067626"/>
    </source>
</evidence>
<dbReference type="EMBL" id="CP012159">
    <property type="protein sequence ID" value="AKT44178.1"/>
    <property type="molecule type" value="Genomic_DNA"/>
</dbReference>
<dbReference type="STRING" id="52.CMC5_084180"/>
<dbReference type="OrthoDB" id="9804044at2"/>
<dbReference type="Pfam" id="PF13432">
    <property type="entry name" value="TPR_16"/>
    <property type="match status" value="1"/>
</dbReference>
<dbReference type="SUPFAM" id="SSF48452">
    <property type="entry name" value="TPR-like"/>
    <property type="match status" value="1"/>
</dbReference>
<dbReference type="Proteomes" id="UP000067626">
    <property type="component" value="Chromosome"/>
</dbReference>
<dbReference type="Pfam" id="PF13174">
    <property type="entry name" value="TPR_6"/>
    <property type="match status" value="1"/>
</dbReference>
<keyword evidence="3" id="KW-1185">Reference proteome</keyword>
<feature type="transmembrane region" description="Helical" evidence="1">
    <location>
        <begin position="50"/>
        <end position="73"/>
    </location>
</feature>
<organism evidence="2 3">
    <name type="scientific">Chondromyces crocatus</name>
    <dbReference type="NCBI Taxonomy" id="52"/>
    <lineage>
        <taxon>Bacteria</taxon>
        <taxon>Pseudomonadati</taxon>
        <taxon>Myxococcota</taxon>
        <taxon>Polyangia</taxon>
        <taxon>Polyangiales</taxon>
        <taxon>Polyangiaceae</taxon>
        <taxon>Chondromyces</taxon>
    </lineage>
</organism>
<dbReference type="Gene3D" id="1.25.40.10">
    <property type="entry name" value="Tetratricopeptide repeat domain"/>
    <property type="match status" value="1"/>
</dbReference>
<proteinExistence type="predicted"/>
<dbReference type="AlphaFoldDB" id="A0A0K1EU77"/>
<reference evidence="2 3" key="1">
    <citation type="submission" date="2015-07" db="EMBL/GenBank/DDBJ databases">
        <title>Genome analysis of myxobacterium Chondromyces crocatus Cm c5 reveals a high potential for natural compound synthesis and the genetic basis for the loss of fruiting body formation.</title>
        <authorList>
            <person name="Zaburannyi N."/>
            <person name="Bunk B."/>
            <person name="Maier J."/>
            <person name="Overmann J."/>
            <person name="Mueller R."/>
        </authorList>
    </citation>
    <scope>NUCLEOTIDE SEQUENCE [LARGE SCALE GENOMIC DNA]</scope>
    <source>
        <strain evidence="2 3">Cm c5</strain>
    </source>
</reference>
<dbReference type="RefSeq" id="WP_050435557.1">
    <property type="nucleotide sequence ID" value="NZ_CP012159.1"/>
</dbReference>
<dbReference type="InterPro" id="IPR011990">
    <property type="entry name" value="TPR-like_helical_dom_sf"/>
</dbReference>
<dbReference type="KEGG" id="ccro:CMC5_084180"/>
<gene>
    <name evidence="2" type="ORF">CMC5_084180</name>
</gene>
<evidence type="ECO:0000313" key="2">
    <source>
        <dbReference type="EMBL" id="AKT44178.1"/>
    </source>
</evidence>
<name>A0A0K1EU77_CHOCO</name>
<keyword evidence="1" id="KW-0812">Transmembrane</keyword>
<keyword evidence="1" id="KW-1133">Transmembrane helix</keyword>
<keyword evidence="1" id="KW-0472">Membrane</keyword>
<sequence>MRDFDDELREIKREIVESRALIIKTNNLTNALAADLKSMSRRQMGNERRAFWNSASANVLFVVVVIGVVKLAWDARVEAVQSETRGIGEKIAKYEADLKALQQRGDDRARAESAAAAFYELIRAERRQEVIEGFENIRKEPISRAELAFFSDAVDRMRAELSIKSYQTGLDHMRTGRWHEAAVAFEEAIRQKETAAHTPSARLNLGRAYRKLNRQRDAIPILTTLSEASPDREVMDDATLLLAECLLDIQAWNDAKTTLRSFIRRFPDSPLINDARMALADVSIKH</sequence>
<protein>
    <submittedName>
        <fullName evidence="2">Uncharacterized protein</fullName>
    </submittedName>
</protein>